<name>A0A812DA28_ACAPH</name>
<dbReference type="Gene3D" id="3.30.930.10">
    <property type="entry name" value="Bira Bifunctional Protein, Domain 2"/>
    <property type="match status" value="1"/>
</dbReference>
<dbReference type="SMART" id="SM00873">
    <property type="entry name" value="B3_4"/>
    <property type="match status" value="1"/>
</dbReference>
<keyword evidence="7" id="KW-0963">Cytoplasm</keyword>
<dbReference type="FunFam" id="3.30.56.10:FF:000003">
    <property type="entry name" value="Phenylalanine--tRNA ligase beta subunit"/>
    <property type="match status" value="1"/>
</dbReference>
<evidence type="ECO:0000256" key="11">
    <source>
        <dbReference type="ARBA" id="ARBA00022840"/>
    </source>
</evidence>
<dbReference type="InterPro" id="IPR004531">
    <property type="entry name" value="Phe-tRNA-synth_IIc_bsu_arc_euk"/>
</dbReference>
<dbReference type="SUPFAM" id="SSF55681">
    <property type="entry name" value="Class II aaRS and biotin synthetases"/>
    <property type="match status" value="1"/>
</dbReference>
<feature type="domain" description="B5" evidence="17">
    <location>
        <begin position="304"/>
        <end position="381"/>
    </location>
</feature>
<proteinExistence type="inferred from homology"/>
<dbReference type="FunFam" id="3.30.56.10:FF:000005">
    <property type="entry name" value="Phenylalanine--tRNA ligase beta subunit"/>
    <property type="match status" value="1"/>
</dbReference>
<dbReference type="GO" id="GO:0006432">
    <property type="term" value="P:phenylalanyl-tRNA aminoacylation"/>
    <property type="evidence" value="ECO:0007669"/>
    <property type="project" value="InterPro"/>
</dbReference>
<dbReference type="PANTHER" id="PTHR10947">
    <property type="entry name" value="PHENYLALANYL-TRNA SYNTHETASE BETA CHAIN AND LEUCINE-RICH REPEAT-CONTAINING PROTEIN 47"/>
    <property type="match status" value="1"/>
</dbReference>
<dbReference type="GO" id="GO:0009328">
    <property type="term" value="C:phenylalanine-tRNA ligase complex"/>
    <property type="evidence" value="ECO:0007669"/>
    <property type="project" value="TreeGrafter"/>
</dbReference>
<dbReference type="Pfam" id="PF03484">
    <property type="entry name" value="B5"/>
    <property type="match status" value="1"/>
</dbReference>
<comment type="similarity">
    <text evidence="3">Belongs to the phenylalanyl-tRNA synthetase beta subunit family. Type 2 subfamily.</text>
</comment>
<dbReference type="SMART" id="SM00874">
    <property type="entry name" value="B5"/>
    <property type="match status" value="1"/>
</dbReference>
<evidence type="ECO:0000256" key="10">
    <source>
        <dbReference type="ARBA" id="ARBA00022741"/>
    </source>
</evidence>
<dbReference type="InterPro" id="IPR045060">
    <property type="entry name" value="Phe-tRNA-ligase_IIc_bsu"/>
</dbReference>
<dbReference type="InterPro" id="IPR040659">
    <property type="entry name" value="PhetRS_B1"/>
</dbReference>
<dbReference type="FunFam" id="3.30.930.10:FF:000032">
    <property type="entry name" value="Phenylalanine--tRNA ligase beta subunit"/>
    <property type="match status" value="1"/>
</dbReference>
<evidence type="ECO:0000256" key="7">
    <source>
        <dbReference type="ARBA" id="ARBA00022490"/>
    </source>
</evidence>
<dbReference type="AlphaFoldDB" id="A0A812DA28"/>
<dbReference type="NCBIfam" id="TIGR00471">
    <property type="entry name" value="pheT_arch"/>
    <property type="match status" value="1"/>
</dbReference>
<keyword evidence="14" id="KW-0030">Aminoacyl-tRNA synthetase</keyword>
<dbReference type="InterPro" id="IPR005146">
    <property type="entry name" value="B3/B4_tRNA-bd"/>
</dbReference>
<evidence type="ECO:0000313" key="19">
    <source>
        <dbReference type="Proteomes" id="UP000597762"/>
    </source>
</evidence>
<comment type="catalytic activity">
    <reaction evidence="16">
        <text>tRNA(Phe) + L-phenylalanine + ATP = L-phenylalanyl-tRNA(Phe) + AMP + diphosphate + H(+)</text>
        <dbReference type="Rhea" id="RHEA:19413"/>
        <dbReference type="Rhea" id="RHEA-COMP:9668"/>
        <dbReference type="Rhea" id="RHEA-COMP:9699"/>
        <dbReference type="ChEBI" id="CHEBI:15378"/>
        <dbReference type="ChEBI" id="CHEBI:30616"/>
        <dbReference type="ChEBI" id="CHEBI:33019"/>
        <dbReference type="ChEBI" id="CHEBI:58095"/>
        <dbReference type="ChEBI" id="CHEBI:78442"/>
        <dbReference type="ChEBI" id="CHEBI:78531"/>
        <dbReference type="ChEBI" id="CHEBI:456215"/>
        <dbReference type="EC" id="6.1.1.20"/>
    </reaction>
</comment>
<reference evidence="18" key="1">
    <citation type="submission" date="2021-01" db="EMBL/GenBank/DDBJ databases">
        <authorList>
            <person name="Li R."/>
            <person name="Bekaert M."/>
        </authorList>
    </citation>
    <scope>NUCLEOTIDE SEQUENCE</scope>
    <source>
        <strain evidence="18">Farmed</strain>
    </source>
</reference>
<keyword evidence="12" id="KW-0460">Magnesium</keyword>
<dbReference type="InterPro" id="IPR020825">
    <property type="entry name" value="Phe-tRNA_synthase-like_B3/B4"/>
</dbReference>
<sequence length="590" mass="66110">MPTITINRASLISALGKEYTDDEFADLCFDYGLELDEVTSEKAMFTKEQGFTEASENLSDEIVYKIDIPANRYDLLCLEGLARGLLVFLQKIEAPIYTRVEAADGQGQKLIIKPETGQVRPHCVAAVLRNITFNRERYNSFIDLQEKLHQNICRKRTLVAIGTHDLDTVEGPFSYEALPPSEIEFKPLNQTKTYTAVELMDLYATDSHLRHYLHIIEDEPLYPVIYDNNRVVLSMPPIINGDHSKITLDTKNIFIECTAKDLTKAKAVLDTVVSMFSEYCEEPYQIEAVEVVQVDGTSCVYPELTARTETIDVETINKKVGISEEAELLATLLTKMCLKSEVSEDGNQLLVQVPPTRTDVIHACDIIEDVAIAYGYDNIKQTIPQMYTVSSQVPINRLGDLLRINIAAAGFSEVLTFALCSRDDVAGKLRKNIEDVPAVHITNPKTPEFQVARTTLLPGLLKTLSNNKNMPLPLKLFEISDVILLDSNKDVGARNERHLCATFYNKNSGFEVIHGLMDRVMQLLDIAPTRDGSGYFIRPCEDETFFPLRCAEIVVRDKSVGKFGILHPDVIAKFDLNLPCSALEMSIEGL</sequence>
<dbReference type="Gene3D" id="3.30.56.10">
    <property type="match status" value="2"/>
</dbReference>
<dbReference type="Pfam" id="PF17759">
    <property type="entry name" value="tRNA_synthFbeta"/>
    <property type="match status" value="1"/>
</dbReference>
<evidence type="ECO:0000313" key="18">
    <source>
        <dbReference type="EMBL" id="CAE1298303.1"/>
    </source>
</evidence>
<dbReference type="Pfam" id="PF18262">
    <property type="entry name" value="PhetRS_B1"/>
    <property type="match status" value="1"/>
</dbReference>
<dbReference type="GO" id="GO:0004826">
    <property type="term" value="F:phenylalanine-tRNA ligase activity"/>
    <property type="evidence" value="ECO:0007669"/>
    <property type="project" value="UniProtKB-EC"/>
</dbReference>
<keyword evidence="19" id="KW-1185">Reference proteome</keyword>
<evidence type="ECO:0000256" key="12">
    <source>
        <dbReference type="ARBA" id="ARBA00022842"/>
    </source>
</evidence>
<evidence type="ECO:0000259" key="17">
    <source>
        <dbReference type="PROSITE" id="PS51483"/>
    </source>
</evidence>
<dbReference type="InterPro" id="IPR009061">
    <property type="entry name" value="DNA-bd_dom_put_sf"/>
</dbReference>
<dbReference type="InterPro" id="IPR005147">
    <property type="entry name" value="tRNA_synthase_B5-dom"/>
</dbReference>
<dbReference type="InterPro" id="IPR045864">
    <property type="entry name" value="aa-tRNA-synth_II/BPL/LPL"/>
</dbReference>
<keyword evidence="9" id="KW-0479">Metal-binding</keyword>
<evidence type="ECO:0000256" key="16">
    <source>
        <dbReference type="ARBA" id="ARBA00049255"/>
    </source>
</evidence>
<evidence type="ECO:0000256" key="5">
    <source>
        <dbReference type="ARBA" id="ARBA00012814"/>
    </source>
</evidence>
<dbReference type="PROSITE" id="PS51483">
    <property type="entry name" value="B5"/>
    <property type="match status" value="1"/>
</dbReference>
<dbReference type="GO" id="GO:0003723">
    <property type="term" value="F:RNA binding"/>
    <property type="evidence" value="ECO:0007669"/>
    <property type="project" value="InterPro"/>
</dbReference>
<dbReference type="SUPFAM" id="SSF46955">
    <property type="entry name" value="Putative DNA-binding domain"/>
    <property type="match status" value="2"/>
</dbReference>
<comment type="caution">
    <text evidence="18">The sequence shown here is derived from an EMBL/GenBank/DDBJ whole genome shotgun (WGS) entry which is preliminary data.</text>
</comment>
<keyword evidence="10" id="KW-0547">Nucleotide-binding</keyword>
<evidence type="ECO:0000256" key="1">
    <source>
        <dbReference type="ARBA" id="ARBA00001946"/>
    </source>
</evidence>
<evidence type="ECO:0000256" key="4">
    <source>
        <dbReference type="ARBA" id="ARBA00011209"/>
    </source>
</evidence>
<gene>
    <name evidence="18" type="ORF">SPHA_52519</name>
</gene>
<keyword evidence="13" id="KW-0648">Protein biosynthesis</keyword>
<comment type="cofactor">
    <cofactor evidence="1">
        <name>Mg(2+)</name>
        <dbReference type="ChEBI" id="CHEBI:18420"/>
    </cofactor>
</comment>
<evidence type="ECO:0000256" key="13">
    <source>
        <dbReference type="ARBA" id="ARBA00022917"/>
    </source>
</evidence>
<evidence type="ECO:0000256" key="6">
    <source>
        <dbReference type="ARBA" id="ARBA00017032"/>
    </source>
</evidence>
<dbReference type="PANTHER" id="PTHR10947:SF0">
    <property type="entry name" value="PHENYLALANINE--TRNA LIGASE BETA SUBUNIT"/>
    <property type="match status" value="1"/>
</dbReference>
<comment type="subunit">
    <text evidence="4">Tetramer of two alpha and two beta subunits.</text>
</comment>
<dbReference type="InterPro" id="IPR041616">
    <property type="entry name" value="PheRS_beta_core"/>
</dbReference>
<evidence type="ECO:0000256" key="15">
    <source>
        <dbReference type="ARBA" id="ARBA00033189"/>
    </source>
</evidence>
<dbReference type="SUPFAM" id="SSF56037">
    <property type="entry name" value="PheT/TilS domain"/>
    <property type="match status" value="1"/>
</dbReference>
<keyword evidence="11" id="KW-0067">ATP-binding</keyword>
<dbReference type="OrthoDB" id="1698572at2759"/>
<dbReference type="CDD" id="cd00769">
    <property type="entry name" value="PheRS_beta_core"/>
    <property type="match status" value="1"/>
</dbReference>
<dbReference type="EC" id="6.1.1.20" evidence="5"/>
<dbReference type="EMBL" id="CAHIKZ030003274">
    <property type="protein sequence ID" value="CAE1298303.1"/>
    <property type="molecule type" value="Genomic_DNA"/>
</dbReference>
<evidence type="ECO:0000256" key="9">
    <source>
        <dbReference type="ARBA" id="ARBA00022723"/>
    </source>
</evidence>
<evidence type="ECO:0000256" key="8">
    <source>
        <dbReference type="ARBA" id="ARBA00022598"/>
    </source>
</evidence>
<dbReference type="GO" id="GO:0000287">
    <property type="term" value="F:magnesium ion binding"/>
    <property type="evidence" value="ECO:0007669"/>
    <property type="project" value="InterPro"/>
</dbReference>
<accession>A0A812DA28</accession>
<dbReference type="FunFam" id="3.50.40.10:FF:000002">
    <property type="entry name" value="phenylalanine--tRNA ligase beta subunit"/>
    <property type="match status" value="1"/>
</dbReference>
<dbReference type="Pfam" id="PF03483">
    <property type="entry name" value="B3_4"/>
    <property type="match status" value="1"/>
</dbReference>
<keyword evidence="8 18" id="KW-0436">Ligase</keyword>
<comment type="subcellular location">
    <subcellularLocation>
        <location evidence="2">Cytoplasm</location>
    </subcellularLocation>
</comment>
<dbReference type="GO" id="GO:0005524">
    <property type="term" value="F:ATP binding"/>
    <property type="evidence" value="ECO:0007669"/>
    <property type="project" value="UniProtKB-KW"/>
</dbReference>
<evidence type="ECO:0000256" key="3">
    <source>
        <dbReference type="ARBA" id="ARBA00007438"/>
    </source>
</evidence>
<evidence type="ECO:0000256" key="14">
    <source>
        <dbReference type="ARBA" id="ARBA00023146"/>
    </source>
</evidence>
<organism evidence="18 19">
    <name type="scientific">Acanthosepion pharaonis</name>
    <name type="common">Pharaoh cuttlefish</name>
    <name type="synonym">Sepia pharaonis</name>
    <dbReference type="NCBI Taxonomy" id="158019"/>
    <lineage>
        <taxon>Eukaryota</taxon>
        <taxon>Metazoa</taxon>
        <taxon>Spiralia</taxon>
        <taxon>Lophotrochozoa</taxon>
        <taxon>Mollusca</taxon>
        <taxon>Cephalopoda</taxon>
        <taxon>Coleoidea</taxon>
        <taxon>Decapodiformes</taxon>
        <taxon>Sepiida</taxon>
        <taxon>Sepiina</taxon>
        <taxon>Sepiidae</taxon>
        <taxon>Acanthosepion</taxon>
    </lineage>
</organism>
<dbReference type="Proteomes" id="UP000597762">
    <property type="component" value="Unassembled WGS sequence"/>
</dbReference>
<protein>
    <recommendedName>
        <fullName evidence="6">Phenylalanine--tRNA ligase beta subunit</fullName>
        <ecNumber evidence="5">6.1.1.20</ecNumber>
    </recommendedName>
    <alternativeName>
        <fullName evidence="15">Phenylalanyl-tRNA synthetase beta subunit</fullName>
    </alternativeName>
</protein>
<dbReference type="Gene3D" id="3.50.40.10">
    <property type="entry name" value="Phenylalanyl-trna Synthetase, Chain B, domain 3"/>
    <property type="match status" value="1"/>
</dbReference>
<evidence type="ECO:0000256" key="2">
    <source>
        <dbReference type="ARBA" id="ARBA00004496"/>
    </source>
</evidence>